<dbReference type="PROSITE" id="PS50216">
    <property type="entry name" value="DHHC"/>
    <property type="match status" value="1"/>
</dbReference>
<dbReference type="OrthoDB" id="331948at2759"/>
<reference evidence="11" key="1">
    <citation type="journal article" date="2006" name="PLoS Biol.">
        <title>Macronuclear genome sequence of the ciliate Tetrahymena thermophila, a model eukaryote.</title>
        <authorList>
            <person name="Eisen J.A."/>
            <person name="Coyne R.S."/>
            <person name="Wu M."/>
            <person name="Wu D."/>
            <person name="Thiagarajan M."/>
            <person name="Wortman J.R."/>
            <person name="Badger J.H."/>
            <person name="Ren Q."/>
            <person name="Amedeo P."/>
            <person name="Jones K.M."/>
            <person name="Tallon L.J."/>
            <person name="Delcher A.L."/>
            <person name="Salzberg S.L."/>
            <person name="Silva J.C."/>
            <person name="Haas B.J."/>
            <person name="Majoros W.H."/>
            <person name="Farzad M."/>
            <person name="Carlton J.M."/>
            <person name="Smith R.K. Jr."/>
            <person name="Garg J."/>
            <person name="Pearlman R.E."/>
            <person name="Karrer K.M."/>
            <person name="Sun L."/>
            <person name="Manning G."/>
            <person name="Elde N.C."/>
            <person name="Turkewitz A.P."/>
            <person name="Asai D.J."/>
            <person name="Wilkes D.E."/>
            <person name="Wang Y."/>
            <person name="Cai H."/>
            <person name="Collins K."/>
            <person name="Stewart B.A."/>
            <person name="Lee S.R."/>
            <person name="Wilamowska K."/>
            <person name="Weinberg Z."/>
            <person name="Ruzzo W.L."/>
            <person name="Wloga D."/>
            <person name="Gaertig J."/>
            <person name="Frankel J."/>
            <person name="Tsao C.-C."/>
            <person name="Gorovsky M.A."/>
            <person name="Keeling P.J."/>
            <person name="Waller R.F."/>
            <person name="Patron N.J."/>
            <person name="Cherry J.M."/>
            <person name="Stover N.A."/>
            <person name="Krieger C.J."/>
            <person name="del Toro C."/>
            <person name="Ryder H.F."/>
            <person name="Williamson S.C."/>
            <person name="Barbeau R.A."/>
            <person name="Hamilton E.P."/>
            <person name="Orias E."/>
        </authorList>
    </citation>
    <scope>NUCLEOTIDE SEQUENCE [LARGE SCALE GENOMIC DNA]</scope>
    <source>
        <strain evidence="11">SB210</strain>
    </source>
</reference>
<evidence type="ECO:0000256" key="8">
    <source>
        <dbReference type="SAM" id="MobiDB-lite"/>
    </source>
</evidence>
<protein>
    <recommendedName>
        <fullName evidence="7">Palmitoyltransferase</fullName>
        <ecNumber evidence="7">2.3.1.225</ecNumber>
    </recommendedName>
</protein>
<evidence type="ECO:0000256" key="5">
    <source>
        <dbReference type="ARBA" id="ARBA00023136"/>
    </source>
</evidence>
<dbReference type="InterPro" id="IPR001594">
    <property type="entry name" value="Palmitoyltrfase_DHHC"/>
</dbReference>
<keyword evidence="3 7" id="KW-0812">Transmembrane</keyword>
<keyword evidence="4 7" id="KW-1133">Transmembrane helix</keyword>
<dbReference type="InterPro" id="IPR039859">
    <property type="entry name" value="PFA4/ZDH16/20/ERF2-like"/>
</dbReference>
<dbReference type="GO" id="GO:0019706">
    <property type="term" value="F:protein-cysteine S-palmitoyltransferase activity"/>
    <property type="evidence" value="ECO:0007669"/>
    <property type="project" value="UniProtKB-EC"/>
</dbReference>
<dbReference type="PANTHER" id="PTHR12246">
    <property type="entry name" value="PALMITOYLTRANSFERASE ZDHHC16"/>
    <property type="match status" value="1"/>
</dbReference>
<dbReference type="STRING" id="312017.I7M815"/>
<evidence type="ECO:0000256" key="3">
    <source>
        <dbReference type="ARBA" id="ARBA00022692"/>
    </source>
</evidence>
<dbReference type="EMBL" id="GG662693">
    <property type="protein sequence ID" value="EAR96423.2"/>
    <property type="molecule type" value="Genomic_DNA"/>
</dbReference>
<dbReference type="AlphaFoldDB" id="I7M815"/>
<feature type="transmembrane region" description="Helical" evidence="7">
    <location>
        <begin position="303"/>
        <end position="323"/>
    </location>
</feature>
<evidence type="ECO:0000259" key="9">
    <source>
        <dbReference type="Pfam" id="PF01529"/>
    </source>
</evidence>
<dbReference type="Pfam" id="PF01529">
    <property type="entry name" value="DHHC"/>
    <property type="match status" value="1"/>
</dbReference>
<feature type="compositionally biased region" description="Polar residues" evidence="8">
    <location>
        <begin position="144"/>
        <end position="156"/>
    </location>
</feature>
<dbReference type="EC" id="2.3.1.225" evidence="7"/>
<evidence type="ECO:0000313" key="10">
    <source>
        <dbReference type="EMBL" id="EAR96423.2"/>
    </source>
</evidence>
<evidence type="ECO:0000256" key="2">
    <source>
        <dbReference type="ARBA" id="ARBA00022679"/>
    </source>
</evidence>
<evidence type="ECO:0000256" key="7">
    <source>
        <dbReference type="RuleBase" id="RU079119"/>
    </source>
</evidence>
<organism evidence="10 11">
    <name type="scientific">Tetrahymena thermophila (strain SB210)</name>
    <dbReference type="NCBI Taxonomy" id="312017"/>
    <lineage>
        <taxon>Eukaryota</taxon>
        <taxon>Sar</taxon>
        <taxon>Alveolata</taxon>
        <taxon>Ciliophora</taxon>
        <taxon>Intramacronucleata</taxon>
        <taxon>Oligohymenophorea</taxon>
        <taxon>Hymenostomatida</taxon>
        <taxon>Tetrahymenina</taxon>
        <taxon>Tetrahymenidae</taxon>
        <taxon>Tetrahymena</taxon>
    </lineage>
</organism>
<keyword evidence="11" id="KW-1185">Reference proteome</keyword>
<keyword evidence="2 7" id="KW-0808">Transferase</keyword>
<accession>I7M815</accession>
<comment type="subcellular location">
    <subcellularLocation>
        <location evidence="1">Membrane</location>
        <topology evidence="1">Multi-pass membrane protein</topology>
    </subcellularLocation>
</comment>
<feature type="domain" description="Palmitoyltransferase DHHC" evidence="9">
    <location>
        <begin position="215"/>
        <end position="337"/>
    </location>
</feature>
<dbReference type="RefSeq" id="XP_001016668.2">
    <property type="nucleotide sequence ID" value="XM_001016668.2"/>
</dbReference>
<dbReference type="GeneID" id="7833649"/>
<evidence type="ECO:0000256" key="4">
    <source>
        <dbReference type="ARBA" id="ARBA00022989"/>
    </source>
</evidence>
<evidence type="ECO:0000256" key="1">
    <source>
        <dbReference type="ARBA" id="ARBA00004141"/>
    </source>
</evidence>
<feature type="region of interest" description="Disordered" evidence="8">
    <location>
        <begin position="136"/>
        <end position="156"/>
    </location>
</feature>
<evidence type="ECO:0000256" key="6">
    <source>
        <dbReference type="ARBA" id="ARBA00023315"/>
    </source>
</evidence>
<feature type="transmembrane region" description="Helical" evidence="7">
    <location>
        <begin position="12"/>
        <end position="35"/>
    </location>
</feature>
<dbReference type="InParanoid" id="I7M815"/>
<dbReference type="KEGG" id="tet:TTHERM_00190910"/>
<keyword evidence="6 7" id="KW-0012">Acyltransferase</keyword>
<gene>
    <name evidence="10" type="ORF">TTHERM_00190910</name>
</gene>
<comment type="catalytic activity">
    <reaction evidence="7">
        <text>L-cysteinyl-[protein] + hexadecanoyl-CoA = S-hexadecanoyl-L-cysteinyl-[protein] + CoA</text>
        <dbReference type="Rhea" id="RHEA:36683"/>
        <dbReference type="Rhea" id="RHEA-COMP:10131"/>
        <dbReference type="Rhea" id="RHEA-COMP:11032"/>
        <dbReference type="ChEBI" id="CHEBI:29950"/>
        <dbReference type="ChEBI" id="CHEBI:57287"/>
        <dbReference type="ChEBI" id="CHEBI:57379"/>
        <dbReference type="ChEBI" id="CHEBI:74151"/>
        <dbReference type="EC" id="2.3.1.225"/>
    </reaction>
</comment>
<keyword evidence="5 7" id="KW-0472">Membrane</keyword>
<sequence>MDQVGNIPKWFAIGVILVFTGYIAIVYDVIFLRYLLQQNTILGVIGVVVFNLFGFFTYKSYYLTITTSPVFNAGYINEEYRDQLEQIKLYAKKSNAIIHTRRLRKNRFLFDTSQIRQQQLAYCDDITDLFDNQQNLNQQNNDQGQASQVQQGDAGNRQKMSYVNEPNEDVENRRAQIQQNQNQDITISQQNNSQNAIIFTEEEYKNFDVYNDLTQIKYCFKCQSVKPPRVHHCKICNRCINRMDHHCPWVANCVGKQNQKYFTIFLLYGSLCGLIVSLSVFIDFMFFNQVILKQTTDYEHQNLTVAGSASFPAFLVAYGLFLYQIVIGCRNLTTLEANIDGMYTEKNPFRKSSNIENMKEIFGEKILYWFIPIQEVVDKEKKEGFIQLVRD</sequence>
<dbReference type="GO" id="GO:0016020">
    <property type="term" value="C:membrane"/>
    <property type="evidence" value="ECO:0007669"/>
    <property type="project" value="UniProtKB-SubCell"/>
</dbReference>
<comment type="similarity">
    <text evidence="7">Belongs to the DHHC palmitoyltransferase family.</text>
</comment>
<name>I7M815_TETTS</name>
<proteinExistence type="inferred from homology"/>
<comment type="domain">
    <text evidence="7">The DHHC domain is required for palmitoyltransferase activity.</text>
</comment>
<feature type="transmembrane region" description="Helical" evidence="7">
    <location>
        <begin position="265"/>
        <end position="291"/>
    </location>
</feature>
<evidence type="ECO:0000313" key="11">
    <source>
        <dbReference type="Proteomes" id="UP000009168"/>
    </source>
</evidence>
<feature type="transmembrane region" description="Helical" evidence="7">
    <location>
        <begin position="41"/>
        <end position="58"/>
    </location>
</feature>
<dbReference type="Proteomes" id="UP000009168">
    <property type="component" value="Unassembled WGS sequence"/>
</dbReference>